<feature type="compositionally biased region" description="Pro residues" evidence="1">
    <location>
        <begin position="571"/>
        <end position="582"/>
    </location>
</feature>
<comment type="caution">
    <text evidence="3">The sequence shown here is derived from an EMBL/GenBank/DDBJ whole genome shotgun (WGS) entry which is preliminary data.</text>
</comment>
<evidence type="ECO:0000256" key="2">
    <source>
        <dbReference type="SAM" id="SignalP"/>
    </source>
</evidence>
<feature type="region of interest" description="Disordered" evidence="1">
    <location>
        <begin position="22"/>
        <end position="41"/>
    </location>
</feature>
<evidence type="ECO:0000313" key="4">
    <source>
        <dbReference type="Proteomes" id="UP001054902"/>
    </source>
</evidence>
<evidence type="ECO:0000256" key="1">
    <source>
        <dbReference type="SAM" id="MobiDB-lite"/>
    </source>
</evidence>
<reference evidence="3 4" key="1">
    <citation type="journal article" date="2021" name="Sci. Rep.">
        <title>The genome of the diatom Chaetoceros tenuissimus carries an ancient integrated fragment of an extant virus.</title>
        <authorList>
            <person name="Hongo Y."/>
            <person name="Kimura K."/>
            <person name="Takaki Y."/>
            <person name="Yoshida Y."/>
            <person name="Baba S."/>
            <person name="Kobayashi G."/>
            <person name="Nagasaki K."/>
            <person name="Hano T."/>
            <person name="Tomaru Y."/>
        </authorList>
    </citation>
    <scope>NUCLEOTIDE SEQUENCE [LARGE SCALE GENOMIC DNA]</scope>
    <source>
        <strain evidence="3 4">NIES-3715</strain>
    </source>
</reference>
<feature type="compositionally biased region" description="Pro residues" evidence="1">
    <location>
        <begin position="595"/>
        <end position="610"/>
    </location>
</feature>
<keyword evidence="4" id="KW-1185">Reference proteome</keyword>
<feature type="compositionally biased region" description="Low complexity" evidence="1">
    <location>
        <begin position="513"/>
        <end position="528"/>
    </location>
</feature>
<protein>
    <submittedName>
        <fullName evidence="3">Uncharacterized protein</fullName>
    </submittedName>
</protein>
<gene>
    <name evidence="3" type="ORF">CTEN210_13588</name>
</gene>
<feature type="region of interest" description="Disordered" evidence="1">
    <location>
        <begin position="299"/>
        <end position="386"/>
    </location>
</feature>
<dbReference type="EMBL" id="BLLK01000057">
    <property type="protein sequence ID" value="GFH57112.1"/>
    <property type="molecule type" value="Genomic_DNA"/>
</dbReference>
<evidence type="ECO:0000313" key="3">
    <source>
        <dbReference type="EMBL" id="GFH57112.1"/>
    </source>
</evidence>
<proteinExistence type="predicted"/>
<name>A0AAD3D408_9STRA</name>
<feature type="compositionally biased region" description="Polar residues" evidence="1">
    <location>
        <begin position="322"/>
        <end position="337"/>
    </location>
</feature>
<feature type="compositionally biased region" description="Pro residues" evidence="1">
    <location>
        <begin position="529"/>
        <end position="544"/>
    </location>
</feature>
<feature type="region of interest" description="Disordered" evidence="1">
    <location>
        <begin position="398"/>
        <end position="637"/>
    </location>
</feature>
<feature type="compositionally biased region" description="Basic and acidic residues" evidence="1">
    <location>
        <begin position="299"/>
        <end position="310"/>
    </location>
</feature>
<keyword evidence="2" id="KW-0732">Signal</keyword>
<accession>A0AAD3D408</accession>
<feature type="region of interest" description="Disordered" evidence="1">
    <location>
        <begin position="144"/>
        <end position="235"/>
    </location>
</feature>
<feature type="compositionally biased region" description="Polar residues" evidence="1">
    <location>
        <begin position="367"/>
        <end position="381"/>
    </location>
</feature>
<feature type="compositionally biased region" description="Low complexity" evidence="1">
    <location>
        <begin position="185"/>
        <end position="199"/>
    </location>
</feature>
<feature type="chain" id="PRO_5041925396" evidence="2">
    <location>
        <begin position="18"/>
        <end position="759"/>
    </location>
</feature>
<feature type="compositionally biased region" description="Polar residues" evidence="1">
    <location>
        <begin position="156"/>
        <end position="171"/>
    </location>
</feature>
<feature type="compositionally biased region" description="Polar residues" evidence="1">
    <location>
        <begin position="482"/>
        <end position="493"/>
    </location>
</feature>
<organism evidence="3 4">
    <name type="scientific">Chaetoceros tenuissimus</name>
    <dbReference type="NCBI Taxonomy" id="426638"/>
    <lineage>
        <taxon>Eukaryota</taxon>
        <taxon>Sar</taxon>
        <taxon>Stramenopiles</taxon>
        <taxon>Ochrophyta</taxon>
        <taxon>Bacillariophyta</taxon>
        <taxon>Coscinodiscophyceae</taxon>
        <taxon>Chaetocerotophycidae</taxon>
        <taxon>Chaetocerotales</taxon>
        <taxon>Chaetocerotaceae</taxon>
        <taxon>Chaetoceros</taxon>
    </lineage>
</organism>
<dbReference type="AlphaFoldDB" id="A0AAD3D408"/>
<feature type="compositionally biased region" description="Low complexity" evidence="1">
    <location>
        <begin position="311"/>
        <end position="321"/>
    </location>
</feature>
<dbReference type="Proteomes" id="UP001054902">
    <property type="component" value="Unassembled WGS sequence"/>
</dbReference>
<sequence>MRLRLSLFLASVASSLAFTPSAISNNNKSNNNKTPYPSTSAASSTSLWMVKDFNSMSIQELKTYVNQMGYDDKTHDRAALIMIAKGYPNAVRARPFTGNNNQGYGKMMDMPMYESSMQNYMQPFNQRRRSGGRGVRVIDEEEEYYQDQDSYYQEEPSSSALVPTRRAQNNTRRSKEWKYTNMRNSQYGQQGPMSSGPQQITDRMGDYKQQPSNNRRGPRGRSSKSQKNLEKLSSEELKKEVWEMGYDPKGHDTASLLMICKGYPEAVRARPIDGDGFFQEDQYYDYEPEDRFYDNRAQAERVQRQQRVDRATGASTSTRSSQYNTPQGRNYSNTNRRSGGGYDPYNQQRYNDDTGKAFGRVYKNHSNDGQRQINDPNSPYTNPYGVGGGKYVGSAISQGGWQQQEPVRVNRRSSNEGPYARNQEYIPPRDRDNTGGNRRQLPPEQSPPPGFGGQARPPQNNRYEKPFTRDQLQGYDRPNTPPRQAQVPQNVNTGPPPIGARRGAVAPPPPPQQSQGQMQDPYQQYSQNQPPPPPQQQAPPPPPQMQQNPYNTGPPLVSPPPPSSSTQEAPPSNPLVTPPPPSQEQHASSKDFPLVTPPPSSNNFGPPPFPIHNTDVSDTTEAKEEESTPEEEANVEKELNEMKNKITPPPPVPVKKVDAGKEELGEFQDTLTDLDMLDIDSIDELYNLFDEVDDYDVEEFKQVVLDRYVIEADIHAERLAVMQAVAYYMTTARKAKLDDVLSHKESILSSVKYGSIYWY</sequence>
<feature type="signal peptide" evidence="2">
    <location>
        <begin position="1"/>
        <end position="17"/>
    </location>
</feature>